<name>A0ABN9S476_9DINO</name>
<dbReference type="EMBL" id="CAUYUJ010009081">
    <property type="protein sequence ID" value="CAK0825789.1"/>
    <property type="molecule type" value="Genomic_DNA"/>
</dbReference>
<feature type="non-terminal residue" evidence="2">
    <location>
        <position position="1"/>
    </location>
</feature>
<evidence type="ECO:0000313" key="3">
    <source>
        <dbReference type="Proteomes" id="UP001189429"/>
    </source>
</evidence>
<proteinExistence type="predicted"/>
<comment type="caution">
    <text evidence="2">The sequence shown here is derived from an EMBL/GenBank/DDBJ whole genome shotgun (WGS) entry which is preliminary data.</text>
</comment>
<evidence type="ECO:0000313" key="2">
    <source>
        <dbReference type="EMBL" id="CAK0825789.1"/>
    </source>
</evidence>
<dbReference type="Proteomes" id="UP001189429">
    <property type="component" value="Unassembled WGS sequence"/>
</dbReference>
<protein>
    <submittedName>
        <fullName evidence="2">Uncharacterized protein</fullName>
    </submittedName>
</protein>
<accession>A0ABN9S476</accession>
<keyword evidence="3" id="KW-1185">Reference proteome</keyword>
<evidence type="ECO:0000256" key="1">
    <source>
        <dbReference type="SAM" id="MobiDB-lite"/>
    </source>
</evidence>
<gene>
    <name evidence="2" type="ORF">PCOR1329_LOCUS25832</name>
</gene>
<feature type="region of interest" description="Disordered" evidence="1">
    <location>
        <begin position="106"/>
        <end position="135"/>
    </location>
</feature>
<feature type="non-terminal residue" evidence="2">
    <location>
        <position position="373"/>
    </location>
</feature>
<reference evidence="2" key="1">
    <citation type="submission" date="2023-10" db="EMBL/GenBank/DDBJ databases">
        <authorList>
            <person name="Chen Y."/>
            <person name="Shah S."/>
            <person name="Dougan E. K."/>
            <person name="Thang M."/>
            <person name="Chan C."/>
        </authorList>
    </citation>
    <scope>NUCLEOTIDE SEQUENCE [LARGE SCALE GENOMIC DNA]</scope>
</reference>
<sequence>DEGFTTVPSSALEIMAKTMEENAESNRTMEAKISEMVSTQRRAMSEIAKINILEAKVISIENQLAMLPQGATQNDLVIQSQIRNLAESHKRDMISMRDEVRAATSTATSAASSGGRPVKISRAASSAPTSRVPLDDEADDKRRWICGFPRALLSSAKVAHFEQLKSHVNTHMAEVMTAKFARISQSYSVHFETAAQAREFHDYMSEYPVRRRDTRDQSMHDIRVRADLPGDVRGRQRQLGRVCIPMKELLVKKGVWSQNVKMGAAGFRNEFYFIKDGDIWILFRGTVDPLHRLPVHATDDVNNLNIGQEDIDKMLKLLNEWDLAQPVQFRIQIATWNARALFGSLYSDVAMQARTRATVQSLCASSDVVVLQE</sequence>
<organism evidence="2 3">
    <name type="scientific">Prorocentrum cordatum</name>
    <dbReference type="NCBI Taxonomy" id="2364126"/>
    <lineage>
        <taxon>Eukaryota</taxon>
        <taxon>Sar</taxon>
        <taxon>Alveolata</taxon>
        <taxon>Dinophyceae</taxon>
        <taxon>Prorocentrales</taxon>
        <taxon>Prorocentraceae</taxon>
        <taxon>Prorocentrum</taxon>
    </lineage>
</organism>